<protein>
    <recommendedName>
        <fullName evidence="3">DUF2184 domain-containing protein</fullName>
    </recommendedName>
</protein>
<sequence length="303" mass="33433">MPHINILKTALTEVSKQINQTKYPEIVFPQFVYVDGSGSPLMDERVHFSADITGDLDTGLITYNTNNFDQVGVTFSHSRTPVVTWAKTVQWQEIELAKAAALGVNLDTQKIMALNQNAHQTLQKVAFLGHAQDTRLKGLLNSPDVEIYSPTLKKAISAMTFEESVQFFEELFLRALEKTYRIDAPNTFAIDAMDYAHLGLLTRDNAINDTTALDHLNKVLSGAAGKAVSIKALPSDFGTLVTSGKHRAIAYINDQNYVSMDVPQSPTVLGAMKKGIMTYESGLKMVFGGVTFKEPQSAMYVDY</sequence>
<comment type="caution">
    <text evidence="1">The sequence shown here is derived from an EMBL/GenBank/DDBJ whole genome shotgun (WGS) entry which is preliminary data.</text>
</comment>
<keyword evidence="2" id="KW-1185">Reference proteome</keyword>
<gene>
    <name evidence="1" type="ORF">EV692_1798</name>
</gene>
<dbReference type="Proteomes" id="UP000295496">
    <property type="component" value="Unassembled WGS sequence"/>
</dbReference>
<reference evidence="1 2" key="1">
    <citation type="submission" date="2019-03" db="EMBL/GenBank/DDBJ databases">
        <title>Genomic Encyclopedia of Type Strains, Phase IV (KMG-IV): sequencing the most valuable type-strain genomes for metagenomic binning, comparative biology and taxonomic classification.</title>
        <authorList>
            <person name="Goeker M."/>
        </authorList>
    </citation>
    <scope>NUCLEOTIDE SEQUENCE [LARGE SCALE GENOMIC DNA]</scope>
    <source>
        <strain evidence="1 2">DSM 10053</strain>
    </source>
</reference>
<name>A0A4R1KV64_9PAST</name>
<evidence type="ECO:0000313" key="1">
    <source>
        <dbReference type="EMBL" id="TCK68099.1"/>
    </source>
</evidence>
<dbReference type="PIRSF" id="PIRSF029202">
    <property type="entry name" value="UCP029202"/>
    <property type="match status" value="1"/>
</dbReference>
<proteinExistence type="predicted"/>
<organism evidence="1 2">
    <name type="scientific">Lonepinella koalarum</name>
    <dbReference type="NCBI Taxonomy" id="53417"/>
    <lineage>
        <taxon>Bacteria</taxon>
        <taxon>Pseudomonadati</taxon>
        <taxon>Pseudomonadota</taxon>
        <taxon>Gammaproteobacteria</taxon>
        <taxon>Pasteurellales</taxon>
        <taxon>Pasteurellaceae</taxon>
        <taxon>Lonepinella</taxon>
    </lineage>
</organism>
<accession>A0A4R1KV64</accession>
<dbReference type="RefSeq" id="WP_132302390.1">
    <property type="nucleotide sequence ID" value="NZ_CP170642.1"/>
</dbReference>
<evidence type="ECO:0008006" key="3">
    <source>
        <dbReference type="Google" id="ProtNLM"/>
    </source>
</evidence>
<dbReference type="InterPro" id="IPR020049">
    <property type="entry name" value="Major_capsid-like"/>
</dbReference>
<dbReference type="EMBL" id="SMGJ01000006">
    <property type="protein sequence ID" value="TCK68099.1"/>
    <property type="molecule type" value="Genomic_DNA"/>
</dbReference>
<evidence type="ECO:0000313" key="2">
    <source>
        <dbReference type="Proteomes" id="UP000295496"/>
    </source>
</evidence>
<dbReference type="Pfam" id="PF09950">
    <property type="entry name" value="Major_capside"/>
    <property type="match status" value="1"/>
</dbReference>
<dbReference type="AlphaFoldDB" id="A0A4R1KV64"/>